<dbReference type="Proteomes" id="UP000886595">
    <property type="component" value="Unassembled WGS sequence"/>
</dbReference>
<evidence type="ECO:0000313" key="2">
    <source>
        <dbReference type="EMBL" id="KAG2286457.1"/>
    </source>
</evidence>
<organism evidence="2 3">
    <name type="scientific">Brassica carinata</name>
    <name type="common">Ethiopian mustard</name>
    <name type="synonym">Abyssinian cabbage</name>
    <dbReference type="NCBI Taxonomy" id="52824"/>
    <lineage>
        <taxon>Eukaryota</taxon>
        <taxon>Viridiplantae</taxon>
        <taxon>Streptophyta</taxon>
        <taxon>Embryophyta</taxon>
        <taxon>Tracheophyta</taxon>
        <taxon>Spermatophyta</taxon>
        <taxon>Magnoliopsida</taxon>
        <taxon>eudicotyledons</taxon>
        <taxon>Gunneridae</taxon>
        <taxon>Pentapetalae</taxon>
        <taxon>rosids</taxon>
        <taxon>malvids</taxon>
        <taxon>Brassicales</taxon>
        <taxon>Brassicaceae</taxon>
        <taxon>Brassiceae</taxon>
        <taxon>Brassica</taxon>
    </lineage>
</organism>
<feature type="region of interest" description="Disordered" evidence="1">
    <location>
        <begin position="325"/>
        <end position="347"/>
    </location>
</feature>
<feature type="region of interest" description="Disordered" evidence="1">
    <location>
        <begin position="108"/>
        <end position="133"/>
    </location>
</feature>
<gene>
    <name evidence="2" type="ORF">Bca52824_046061</name>
</gene>
<feature type="region of interest" description="Disordered" evidence="1">
    <location>
        <begin position="159"/>
        <end position="222"/>
    </location>
</feature>
<evidence type="ECO:0000256" key="1">
    <source>
        <dbReference type="SAM" id="MobiDB-lite"/>
    </source>
</evidence>
<protein>
    <submittedName>
        <fullName evidence="2">Uncharacterized protein</fullName>
    </submittedName>
</protein>
<comment type="caution">
    <text evidence="2">The sequence shown here is derived from an EMBL/GenBank/DDBJ whole genome shotgun (WGS) entry which is preliminary data.</text>
</comment>
<reference evidence="2 3" key="1">
    <citation type="submission" date="2020-02" db="EMBL/GenBank/DDBJ databases">
        <authorList>
            <person name="Ma Q."/>
            <person name="Huang Y."/>
            <person name="Song X."/>
            <person name="Pei D."/>
        </authorList>
    </citation>
    <scope>NUCLEOTIDE SEQUENCE [LARGE SCALE GENOMIC DNA]</scope>
    <source>
        <strain evidence="2">Sxm20200214</strain>
        <tissue evidence="2">Leaf</tissue>
    </source>
</reference>
<accession>A0A8X7UPU4</accession>
<name>A0A8X7UPU4_BRACI</name>
<dbReference type="AlphaFoldDB" id="A0A8X7UPU4"/>
<sequence length="347" mass="37029">MNCSSNIDLKVEICSLESLTCFNSYYFRGWHYYDSGARINHAHLYKSLEQLHCCGLPWRSSFSGKVQSEFPTIKPFTNGITKLRVEVVLATAKPTSVRVKDKLGSVAPADLASSSNSPESPVGEQVPSSKTVAEVNPPPVIGCALPPILAPVKDIPNSPANVSSDVPPQIIGPTLPPPQDQDHVPSDEATSSEGNPSEDLDPASPSLPNDPSLSEQQVALSEKASTCANADVAILPSDHRHNSLDHDLSPDDLKGWDMLAADEEVIKAAQEVLRRRLADAELVIPPDASTSVMKKAQRDHRQKMLWLSSSDAALDAADSLISSDASAAGADSVSGCSRLRSVPPTNN</sequence>
<keyword evidence="3" id="KW-1185">Reference proteome</keyword>
<feature type="compositionally biased region" description="Polar residues" evidence="1">
    <location>
        <begin position="206"/>
        <end position="222"/>
    </location>
</feature>
<evidence type="ECO:0000313" key="3">
    <source>
        <dbReference type="Proteomes" id="UP000886595"/>
    </source>
</evidence>
<dbReference type="EMBL" id="JAAMPC010000010">
    <property type="protein sequence ID" value="KAG2286457.1"/>
    <property type="molecule type" value="Genomic_DNA"/>
</dbReference>
<proteinExistence type="predicted"/>